<organism evidence="7 8">
    <name type="scientific">Bicyclus anynana</name>
    <name type="common">Squinting bush brown butterfly</name>
    <dbReference type="NCBI Taxonomy" id="110368"/>
    <lineage>
        <taxon>Eukaryota</taxon>
        <taxon>Metazoa</taxon>
        <taxon>Ecdysozoa</taxon>
        <taxon>Arthropoda</taxon>
        <taxon>Hexapoda</taxon>
        <taxon>Insecta</taxon>
        <taxon>Pterygota</taxon>
        <taxon>Neoptera</taxon>
        <taxon>Endopterygota</taxon>
        <taxon>Lepidoptera</taxon>
        <taxon>Glossata</taxon>
        <taxon>Ditrysia</taxon>
        <taxon>Papilionoidea</taxon>
        <taxon>Nymphalidae</taxon>
        <taxon>Satyrinae</taxon>
        <taxon>Satyrini</taxon>
        <taxon>Mycalesina</taxon>
        <taxon>Bicyclus</taxon>
    </lineage>
</organism>
<feature type="domain" description="Peptidase M1 membrane alanine aminopeptidase" evidence="4">
    <location>
        <begin position="339"/>
        <end position="480"/>
    </location>
</feature>
<reference evidence="8" key="1">
    <citation type="submission" date="2025-08" db="UniProtKB">
        <authorList>
            <consortium name="RefSeq"/>
        </authorList>
    </citation>
    <scope>IDENTIFICATION</scope>
</reference>
<dbReference type="SUPFAM" id="SSF63737">
    <property type="entry name" value="Leukotriene A4 hydrolase N-terminal domain"/>
    <property type="match status" value="1"/>
</dbReference>
<dbReference type="InterPro" id="IPR050344">
    <property type="entry name" value="Peptidase_M1_aminopeptidases"/>
</dbReference>
<evidence type="ECO:0000259" key="5">
    <source>
        <dbReference type="Pfam" id="PF11838"/>
    </source>
</evidence>
<dbReference type="InterPro" id="IPR014782">
    <property type="entry name" value="Peptidase_M1_dom"/>
</dbReference>
<keyword evidence="3" id="KW-0732">Signal</keyword>
<dbReference type="Pfam" id="PF01433">
    <property type="entry name" value="Peptidase_M1"/>
    <property type="match status" value="1"/>
</dbReference>
<dbReference type="Gene3D" id="2.60.40.1910">
    <property type="match status" value="1"/>
</dbReference>
<dbReference type="Gene3D" id="2.60.40.1730">
    <property type="entry name" value="tricorn interacting facor f3 domain"/>
    <property type="match status" value="1"/>
</dbReference>
<dbReference type="Pfam" id="PF11838">
    <property type="entry name" value="ERAP1_C"/>
    <property type="match status" value="1"/>
</dbReference>
<evidence type="ECO:0000256" key="2">
    <source>
        <dbReference type="SAM" id="Phobius"/>
    </source>
</evidence>
<evidence type="ECO:0000259" key="4">
    <source>
        <dbReference type="Pfam" id="PF01433"/>
    </source>
</evidence>
<feature type="domain" description="Aminopeptidase N-like N-terminal" evidence="6">
    <location>
        <begin position="92"/>
        <end position="217"/>
    </location>
</feature>
<evidence type="ECO:0000313" key="8">
    <source>
        <dbReference type="RefSeq" id="XP_052740779.1"/>
    </source>
</evidence>
<evidence type="ECO:0000259" key="6">
    <source>
        <dbReference type="Pfam" id="PF17900"/>
    </source>
</evidence>
<evidence type="ECO:0000256" key="1">
    <source>
        <dbReference type="ARBA" id="ARBA00010136"/>
    </source>
</evidence>
<protein>
    <submittedName>
        <fullName evidence="8">Aminopeptidase N-like</fullName>
    </submittedName>
</protein>
<evidence type="ECO:0000256" key="3">
    <source>
        <dbReference type="SAM" id="SignalP"/>
    </source>
</evidence>
<dbReference type="Gene3D" id="1.25.50.20">
    <property type="match status" value="1"/>
</dbReference>
<dbReference type="RefSeq" id="XP_052740779.1">
    <property type="nucleotide sequence ID" value="XM_052884819.1"/>
</dbReference>
<dbReference type="Proteomes" id="UP001652582">
    <property type="component" value="Chromosome 12"/>
</dbReference>
<dbReference type="GeneID" id="112054478"/>
<dbReference type="InterPro" id="IPR042097">
    <property type="entry name" value="Aminopeptidase_N-like_N_sf"/>
</dbReference>
<evidence type="ECO:0000313" key="7">
    <source>
        <dbReference type="Proteomes" id="UP001652582"/>
    </source>
</evidence>
<dbReference type="PANTHER" id="PTHR11533">
    <property type="entry name" value="PROTEASE M1 ZINC METALLOPROTEASE"/>
    <property type="match status" value="1"/>
</dbReference>
<keyword evidence="2" id="KW-1133">Transmembrane helix</keyword>
<dbReference type="Gene3D" id="1.10.390.10">
    <property type="entry name" value="Neutral Protease Domain 2"/>
    <property type="match status" value="1"/>
</dbReference>
<dbReference type="SUPFAM" id="SSF55486">
    <property type="entry name" value="Metalloproteases ('zincins'), catalytic domain"/>
    <property type="match status" value="1"/>
</dbReference>
<dbReference type="Pfam" id="PF17900">
    <property type="entry name" value="Peptidase_M1_N"/>
    <property type="match status" value="1"/>
</dbReference>
<dbReference type="InterPro" id="IPR045357">
    <property type="entry name" value="Aminopeptidase_N-like_N"/>
</dbReference>
<comment type="similarity">
    <text evidence="1">Belongs to the peptidase M1 family.</text>
</comment>
<name>A0ABM3LNZ5_BICAN</name>
<keyword evidence="7" id="KW-1185">Reference proteome</keyword>
<keyword evidence="2" id="KW-0812">Transmembrane</keyword>
<keyword evidence="2" id="KW-0472">Membrane</keyword>
<gene>
    <name evidence="8" type="primary">LOC112054478</name>
</gene>
<dbReference type="InterPro" id="IPR027268">
    <property type="entry name" value="Peptidase_M4/M1_CTD_sf"/>
</dbReference>
<sequence>MARLKTKCVIILYTLIVSVSARSLPLKHESTSINEGAYIPFKTEVLEDALDFDSREEIEIKDLSIPNGTHRIETRDDITTSNIRNGQTVFAYNIQLTKGEDNNNIEGKAILDVRVSEDTRANPLRFHILGIKVESVLIGLVTDDSMLTVTPNIINNILEIKPPSEAYKYILHIEYNIPIRNDGVGLYAYDEEYIAMNLHPTNARRVFPCMDEPNLRSVAVTFNFIDMGFEHLMTNTALAGDSETTFQPLQGPVHRWAMVAHSMNNIVNPVPNLVSLYVRRGILNQDQYGSVAISSYYVALNTWTGLDHSQIIEHQDGGLHVMAVPDVHRDWYGLSTLCIWEPFILMENNNNAVKQRKLALVTIAEGMARQWFGWILYPDNWRDQWVIAGLASYAGYEVAKNFQTPPPEQEDPSLIDMNAMFTLDVIQESLLYDAYVDADPLRLANAIFNPDQIRLHIDGLIKTKAPALLRMTRLLLSRQTDLVQNAAQGLLRSRSVNKNYYQSNSASTPVTTRNLYDSLNAGYKTPVGSGLIDNVEDFLRPWVENSGYPYLTVNLLGNTGVTITQHRFGFSNRDSVAYAVPLTFTTGNNPNFEDLFPTRVEQNNAMINDVIFDDCWIIFNLQGQGYYRVNYDDELWNRLIEALGDEETRDDIHPLNRASLLDDAFNLARAGILGYDVPFEMVLTMELETEYAVWKAYIRNMEFIRKRLMPFVDDDDDLNENIYWRLLRRAIVAVEEEIGWEPDGEDTAMMSLTRGLVMEHACKIGYETCVAAAVDIFFNPNDEEEVNPNIPPELRPAVYCTMLREDEDDVALPALQALLNRNPPLTRYERLVVLESFACSENNGFITDLLQETINDESPYVVEERSRIFAAIASSSIDNARAALHFLTRNAQAIRNTYGGPEKLEDAIFVMAENVANGGLRNEFNNWITSLDSISNLGDSATVARRALARIDENMQWNNNNLGDIYVWIDENDAPTIFVSTFLMCISVFIALINYN</sequence>
<feature type="transmembrane region" description="Helical" evidence="2">
    <location>
        <begin position="977"/>
        <end position="995"/>
    </location>
</feature>
<feature type="chain" id="PRO_5047472669" evidence="3">
    <location>
        <begin position="22"/>
        <end position="996"/>
    </location>
</feature>
<accession>A0ABM3LNZ5</accession>
<dbReference type="InterPro" id="IPR024571">
    <property type="entry name" value="ERAP1-like_C_dom"/>
</dbReference>
<feature type="domain" description="ERAP1-like C-terminal" evidence="5">
    <location>
        <begin position="616"/>
        <end position="931"/>
    </location>
</feature>
<feature type="signal peptide" evidence="3">
    <location>
        <begin position="1"/>
        <end position="21"/>
    </location>
</feature>
<proteinExistence type="inferred from homology"/>
<dbReference type="PANTHER" id="PTHR11533:SF301">
    <property type="entry name" value="AMINOPEPTIDASE"/>
    <property type="match status" value="1"/>
</dbReference>